<dbReference type="SUPFAM" id="SSF161111">
    <property type="entry name" value="Cation efflux protein transmembrane domain-like"/>
    <property type="match status" value="1"/>
</dbReference>
<gene>
    <name evidence="7" type="ORF">A7U43_24165</name>
</gene>
<dbReference type="KEGG" id="madi:A7U43_24165"/>
<keyword evidence="3 5" id="KW-1133">Transmembrane helix</keyword>
<feature type="domain" description="Cation efflux protein transmembrane" evidence="6">
    <location>
        <begin position="21"/>
        <end position="224"/>
    </location>
</feature>
<keyword evidence="8" id="KW-1185">Reference proteome</keyword>
<dbReference type="RefSeq" id="WP_068000059.1">
    <property type="nucleotide sequence ID" value="NZ_CP015596.1"/>
</dbReference>
<evidence type="ECO:0000313" key="8">
    <source>
        <dbReference type="Proteomes" id="UP000077143"/>
    </source>
</evidence>
<dbReference type="InterPro" id="IPR027469">
    <property type="entry name" value="Cation_efflux_TMD_sf"/>
</dbReference>
<evidence type="ECO:0000256" key="1">
    <source>
        <dbReference type="ARBA" id="ARBA00004141"/>
    </source>
</evidence>
<proteinExistence type="predicted"/>
<feature type="transmembrane region" description="Helical" evidence="5">
    <location>
        <begin position="123"/>
        <end position="140"/>
    </location>
</feature>
<evidence type="ECO:0000256" key="4">
    <source>
        <dbReference type="ARBA" id="ARBA00023136"/>
    </source>
</evidence>
<dbReference type="STRING" id="1682113.A7U43_24165"/>
<organism evidence="7 8">
    <name type="scientific">Mycobacterium adipatum</name>
    <dbReference type="NCBI Taxonomy" id="1682113"/>
    <lineage>
        <taxon>Bacteria</taxon>
        <taxon>Bacillati</taxon>
        <taxon>Actinomycetota</taxon>
        <taxon>Actinomycetes</taxon>
        <taxon>Mycobacteriales</taxon>
        <taxon>Mycobacteriaceae</taxon>
        <taxon>Mycobacterium</taxon>
    </lineage>
</organism>
<protein>
    <recommendedName>
        <fullName evidence="6">Cation efflux protein transmembrane domain-containing protein</fullName>
    </recommendedName>
</protein>
<feature type="transmembrane region" description="Helical" evidence="5">
    <location>
        <begin position="85"/>
        <end position="103"/>
    </location>
</feature>
<evidence type="ECO:0000259" key="6">
    <source>
        <dbReference type="Pfam" id="PF01545"/>
    </source>
</evidence>
<dbReference type="GO" id="GO:0008324">
    <property type="term" value="F:monoatomic cation transmembrane transporter activity"/>
    <property type="evidence" value="ECO:0007669"/>
    <property type="project" value="InterPro"/>
</dbReference>
<dbReference type="GO" id="GO:0016020">
    <property type="term" value="C:membrane"/>
    <property type="evidence" value="ECO:0007669"/>
    <property type="project" value="UniProtKB-SubCell"/>
</dbReference>
<name>A0A172URZ2_9MYCO</name>
<feature type="transmembrane region" description="Helical" evidence="5">
    <location>
        <begin position="48"/>
        <end position="65"/>
    </location>
</feature>
<feature type="transmembrane region" description="Helical" evidence="5">
    <location>
        <begin position="169"/>
        <end position="189"/>
    </location>
</feature>
<dbReference type="Pfam" id="PF01545">
    <property type="entry name" value="Cation_efflux"/>
    <property type="match status" value="1"/>
</dbReference>
<dbReference type="Gene3D" id="1.20.1510.10">
    <property type="entry name" value="Cation efflux protein transmembrane domain"/>
    <property type="match status" value="1"/>
</dbReference>
<evidence type="ECO:0000256" key="3">
    <source>
        <dbReference type="ARBA" id="ARBA00022989"/>
    </source>
</evidence>
<dbReference type="InterPro" id="IPR058533">
    <property type="entry name" value="Cation_efflux_TM"/>
</dbReference>
<dbReference type="Proteomes" id="UP000077143">
    <property type="component" value="Chromosome"/>
</dbReference>
<keyword evidence="4 5" id="KW-0472">Membrane</keyword>
<evidence type="ECO:0000256" key="2">
    <source>
        <dbReference type="ARBA" id="ARBA00022692"/>
    </source>
</evidence>
<sequence length="327" mass="34832">MAVPTESMVLVAERRSLRAYMFTMLGLAVLGFAIYAITRVSATQLDGVISLINAAAAFIAARLAVTASQPADADNPYGRLALENLYALFRSLMILGVVLVGLVINGIKVVDYLLTGVGTEPEFGLAAVYTAVCVLVCLALKWNHERNNRSVGGASALLRVEATAAKMEAIISGGICASLVLVIVIPDGTVITSPDFDIKDIADSIIVIVLCLLLVGEPIRQIRREFARLSGQRADPALDAAVENAIAAVNAEHADELDHHLVLVDALAISRGKTAEIDLRVSYGGVMSVAEQDNLRAHTYAELRDRIGPLRLTLVFSDLPIHAVPSL</sequence>
<feature type="transmembrane region" description="Helical" evidence="5">
    <location>
        <begin position="20"/>
        <end position="42"/>
    </location>
</feature>
<dbReference type="AlphaFoldDB" id="A0A172URZ2"/>
<keyword evidence="2 5" id="KW-0812">Transmembrane</keyword>
<reference evidence="7 8" key="1">
    <citation type="submission" date="2016-05" db="EMBL/GenBank/DDBJ databases">
        <title>Complete genome sequence of a phthalic acid esters degrading Mycobacterium sp. YC-RL4.</title>
        <authorList>
            <person name="Ren L."/>
            <person name="Fan S."/>
            <person name="Ruth N."/>
            <person name="Jia Y."/>
            <person name="Wang J."/>
            <person name="Qiao C."/>
        </authorList>
    </citation>
    <scope>NUCLEOTIDE SEQUENCE [LARGE SCALE GENOMIC DNA]</scope>
    <source>
        <strain evidence="7 8">YC-RL4</strain>
    </source>
</reference>
<comment type="subcellular location">
    <subcellularLocation>
        <location evidence="1">Membrane</location>
        <topology evidence="1">Multi-pass membrane protein</topology>
    </subcellularLocation>
</comment>
<accession>A0A172URZ2</accession>
<evidence type="ECO:0000256" key="5">
    <source>
        <dbReference type="SAM" id="Phobius"/>
    </source>
</evidence>
<feature type="transmembrane region" description="Helical" evidence="5">
    <location>
        <begin position="201"/>
        <end position="219"/>
    </location>
</feature>
<dbReference type="EMBL" id="CP015596">
    <property type="protein sequence ID" value="ANE81947.1"/>
    <property type="molecule type" value="Genomic_DNA"/>
</dbReference>
<dbReference type="OrthoDB" id="4690619at2"/>
<evidence type="ECO:0000313" key="7">
    <source>
        <dbReference type="EMBL" id="ANE81947.1"/>
    </source>
</evidence>